<evidence type="ECO:0000256" key="4">
    <source>
        <dbReference type="ARBA" id="ARBA00022448"/>
    </source>
</evidence>
<dbReference type="PANTHER" id="PTHR43134">
    <property type="entry name" value="SIGNAL RECOGNITION PARTICLE RECEPTOR SUBUNIT ALPHA"/>
    <property type="match status" value="1"/>
</dbReference>
<keyword evidence="7" id="KW-1005">Bacterial flagellum biogenesis</keyword>
<dbReference type="Pfam" id="PF00448">
    <property type="entry name" value="SRP54"/>
    <property type="match status" value="1"/>
</dbReference>
<evidence type="ECO:0000259" key="16">
    <source>
        <dbReference type="SMART" id="SM00962"/>
    </source>
</evidence>
<dbReference type="SUPFAM" id="SSF52540">
    <property type="entry name" value="P-loop containing nucleoside triphosphate hydrolases"/>
    <property type="match status" value="1"/>
</dbReference>
<feature type="domain" description="SRP54-type proteins GTP-binding" evidence="16">
    <location>
        <begin position="270"/>
        <end position="461"/>
    </location>
</feature>
<dbReference type="RefSeq" id="WP_149171236.1">
    <property type="nucleotide sequence ID" value="NZ_VTOY01000003.1"/>
</dbReference>
<keyword evidence="4" id="KW-0813">Transport</keyword>
<evidence type="ECO:0000256" key="13">
    <source>
        <dbReference type="NCBIfam" id="TIGR03499"/>
    </source>
</evidence>
<keyword evidence="10" id="KW-0472">Membrane</keyword>
<evidence type="ECO:0000256" key="6">
    <source>
        <dbReference type="ARBA" id="ARBA00022741"/>
    </source>
</evidence>
<keyword evidence="5" id="KW-1003">Cell membrane</keyword>
<keyword evidence="8" id="KW-0653">Protein transport</keyword>
<dbReference type="GO" id="GO:0005047">
    <property type="term" value="F:signal recognition particle binding"/>
    <property type="evidence" value="ECO:0007669"/>
    <property type="project" value="TreeGrafter"/>
</dbReference>
<dbReference type="Gene3D" id="3.40.50.300">
    <property type="entry name" value="P-loop containing nucleotide triphosphate hydrolases"/>
    <property type="match status" value="1"/>
</dbReference>
<dbReference type="PANTHER" id="PTHR43134:SF3">
    <property type="entry name" value="FLAGELLAR BIOSYNTHESIS PROTEIN FLHF"/>
    <property type="match status" value="1"/>
</dbReference>
<dbReference type="AlphaFoldDB" id="A0A5D6W6P3"/>
<keyword evidence="18" id="KW-1185">Reference proteome</keyword>
<dbReference type="Proteomes" id="UP000323646">
    <property type="component" value="Unassembled WGS sequence"/>
</dbReference>
<dbReference type="Gene3D" id="1.20.120.1380">
    <property type="entry name" value="Flagellar FlhF biosynthesis protein, N domain"/>
    <property type="match status" value="1"/>
</dbReference>
<evidence type="ECO:0000256" key="1">
    <source>
        <dbReference type="ARBA" id="ARBA00004413"/>
    </source>
</evidence>
<gene>
    <name evidence="17" type="primary">flhF</name>
    <name evidence="17" type="ORF">FZ040_06390</name>
</gene>
<evidence type="ECO:0000256" key="8">
    <source>
        <dbReference type="ARBA" id="ARBA00022927"/>
    </source>
</evidence>
<evidence type="ECO:0000256" key="14">
    <source>
        <dbReference type="SAM" id="Coils"/>
    </source>
</evidence>
<dbReference type="InterPro" id="IPR020006">
    <property type="entry name" value="FlhF"/>
</dbReference>
<feature type="coiled-coil region" evidence="14">
    <location>
        <begin position="174"/>
        <end position="201"/>
    </location>
</feature>
<evidence type="ECO:0000313" key="18">
    <source>
        <dbReference type="Proteomes" id="UP000323646"/>
    </source>
</evidence>
<dbReference type="CDD" id="cd17873">
    <property type="entry name" value="FlhF"/>
    <property type="match status" value="1"/>
</dbReference>
<dbReference type="GO" id="GO:0003924">
    <property type="term" value="F:GTPase activity"/>
    <property type="evidence" value="ECO:0007669"/>
    <property type="project" value="UniProtKB-UniRule"/>
</dbReference>
<dbReference type="InterPro" id="IPR000897">
    <property type="entry name" value="SRP54_GTPase_dom"/>
</dbReference>
<sequence length="462" mass="50328">MQIKVVKAPTMKEAMQQVKEELGPDAVILHTKKYREGGFLGYHSTEVVEVTAAIEDQEDAALKKRGKRNVTTKQKKPVSGSTLDIVSPAAPVMPSTVLSQYKTNGTEAGVKMAESPIPAPNFQHIPPVQPMQPAQAAAVSDYNTVMGGRPVHETEQKDEVEDMAQFGIASAASNPEDAEKIQQLQDELAQMKAMLAQVMGKDQPKGQVSIQEALRLQEVDEDIVKDMAASVPAGETLLDRLDAKAPDVLAGYLGKTMNFSEGIALNKHGVRIVALIGATGVGKTTTLAKIAARFVLEKNIKAALITADTYRISAVDQLKTYSDIIGLPLEIVYSPDELKVAIHKHRDKDLILIDTAGRSQHNDYQMKELQDFLAVNSHIERHLVMSATTKNRDAAEILEKFSVCNPDRVIFTKADETSSVGLILNLLAKKEIALSFLTNGQSVPDDIVPATPRKLAELLLRE</sequence>
<dbReference type="OrthoDB" id="9778554at2"/>
<keyword evidence="9" id="KW-0342">GTP-binding</keyword>
<dbReference type="EMBL" id="VTOY01000003">
    <property type="protein sequence ID" value="TYZ23500.1"/>
    <property type="molecule type" value="Genomic_DNA"/>
</dbReference>
<dbReference type="FunFam" id="3.40.50.300:FF:000695">
    <property type="entry name" value="Flagellar biosynthesis regulator FlhF"/>
    <property type="match status" value="1"/>
</dbReference>
<dbReference type="GO" id="GO:0005525">
    <property type="term" value="F:GTP binding"/>
    <property type="evidence" value="ECO:0007669"/>
    <property type="project" value="UniProtKB-UniRule"/>
</dbReference>
<comment type="subcellular location">
    <subcellularLocation>
        <location evidence="1">Cell membrane</location>
        <topology evidence="1">Peripheral membrane protein</topology>
        <orientation evidence="1">Cytoplasmic side</orientation>
    </subcellularLocation>
</comment>
<evidence type="ECO:0000256" key="7">
    <source>
        <dbReference type="ARBA" id="ARBA00022795"/>
    </source>
</evidence>
<dbReference type="NCBIfam" id="TIGR03499">
    <property type="entry name" value="FlhF"/>
    <property type="match status" value="1"/>
</dbReference>
<accession>A0A5D6W6P3</accession>
<proteinExistence type="inferred from homology"/>
<name>A0A5D6W6P3_9FIRM</name>
<keyword evidence="14" id="KW-0175">Coiled coil</keyword>
<dbReference type="GO" id="GO:0005886">
    <property type="term" value="C:plasma membrane"/>
    <property type="evidence" value="ECO:0007669"/>
    <property type="project" value="UniProtKB-SubCell"/>
</dbReference>
<keyword evidence="11" id="KW-1006">Bacterial flagellum protein export</keyword>
<feature type="domain" description="AAA+ ATPase" evidence="15">
    <location>
        <begin position="269"/>
        <end position="461"/>
    </location>
</feature>
<protein>
    <recommendedName>
        <fullName evidence="3 13">Flagellar biosynthesis protein FlhF</fullName>
    </recommendedName>
</protein>
<evidence type="ECO:0000256" key="10">
    <source>
        <dbReference type="ARBA" id="ARBA00023136"/>
    </source>
</evidence>
<dbReference type="SMART" id="SM00962">
    <property type="entry name" value="SRP54"/>
    <property type="match status" value="1"/>
</dbReference>
<comment type="similarity">
    <text evidence="2">Belongs to the GTP-binding SRP family.</text>
</comment>
<evidence type="ECO:0000256" key="2">
    <source>
        <dbReference type="ARBA" id="ARBA00008531"/>
    </source>
</evidence>
<reference evidence="17 18" key="1">
    <citation type="submission" date="2019-08" db="EMBL/GenBank/DDBJ databases">
        <title>Selenomonas sp. mPRGC5 and Selenomonas sp. mPRGC8 isolated from ruminal fluid of dairy goat (Capra hircus).</title>
        <authorList>
            <person name="Poothong S."/>
            <person name="Nuengjamnong C."/>
            <person name="Tanasupawat S."/>
        </authorList>
    </citation>
    <scope>NUCLEOTIDE SEQUENCE [LARGE SCALE GENOMIC DNA]</scope>
    <source>
        <strain evidence="18">mPRGC5</strain>
    </source>
</reference>
<comment type="function">
    <text evidence="12">Necessary for flagellar biosynthesis. May be involved in translocation of the flagellum.</text>
</comment>
<dbReference type="GO" id="GO:0044781">
    <property type="term" value="P:bacterial-type flagellum organization"/>
    <property type="evidence" value="ECO:0007669"/>
    <property type="project" value="UniProtKB-UniRule"/>
</dbReference>
<dbReference type="InterPro" id="IPR027417">
    <property type="entry name" value="P-loop_NTPase"/>
</dbReference>
<dbReference type="GO" id="GO:0015031">
    <property type="term" value="P:protein transport"/>
    <property type="evidence" value="ECO:0007669"/>
    <property type="project" value="UniProtKB-KW"/>
</dbReference>
<dbReference type="InterPro" id="IPR003593">
    <property type="entry name" value="AAA+_ATPase"/>
</dbReference>
<evidence type="ECO:0000256" key="11">
    <source>
        <dbReference type="ARBA" id="ARBA00023225"/>
    </source>
</evidence>
<keyword evidence="17" id="KW-0969">Cilium</keyword>
<dbReference type="InterPro" id="IPR047040">
    <property type="entry name" value="FlhF__GTPase_dom"/>
</dbReference>
<comment type="caution">
    <text evidence="17">The sequence shown here is derived from an EMBL/GenBank/DDBJ whole genome shotgun (WGS) entry which is preliminary data.</text>
</comment>
<dbReference type="GO" id="GO:0006614">
    <property type="term" value="P:SRP-dependent cotranslational protein targeting to membrane"/>
    <property type="evidence" value="ECO:0007669"/>
    <property type="project" value="UniProtKB-UniRule"/>
</dbReference>
<keyword evidence="6" id="KW-0547">Nucleotide-binding</keyword>
<dbReference type="SMART" id="SM00382">
    <property type="entry name" value="AAA"/>
    <property type="match status" value="1"/>
</dbReference>
<evidence type="ECO:0000313" key="17">
    <source>
        <dbReference type="EMBL" id="TYZ23500.1"/>
    </source>
</evidence>
<organism evidence="17 18">
    <name type="scientific">Selenomonas ruminis</name>
    <dbReference type="NCBI Taxonomy" id="2593411"/>
    <lineage>
        <taxon>Bacteria</taxon>
        <taxon>Bacillati</taxon>
        <taxon>Bacillota</taxon>
        <taxon>Negativicutes</taxon>
        <taxon>Selenomonadales</taxon>
        <taxon>Selenomonadaceae</taxon>
        <taxon>Selenomonas</taxon>
    </lineage>
</organism>
<evidence type="ECO:0000256" key="9">
    <source>
        <dbReference type="ARBA" id="ARBA00023134"/>
    </source>
</evidence>
<evidence type="ECO:0000256" key="3">
    <source>
        <dbReference type="ARBA" id="ARBA00014919"/>
    </source>
</evidence>
<evidence type="ECO:0000256" key="5">
    <source>
        <dbReference type="ARBA" id="ARBA00022475"/>
    </source>
</evidence>
<keyword evidence="17" id="KW-0966">Cell projection</keyword>
<keyword evidence="17" id="KW-0282">Flagellum</keyword>
<evidence type="ECO:0000256" key="12">
    <source>
        <dbReference type="ARBA" id="ARBA00025337"/>
    </source>
</evidence>
<evidence type="ECO:0000259" key="15">
    <source>
        <dbReference type="SMART" id="SM00382"/>
    </source>
</evidence>